<dbReference type="Gene3D" id="3.40.50.2300">
    <property type="match status" value="1"/>
</dbReference>
<comment type="caution">
    <text evidence="4">The sequence shown here is derived from an EMBL/GenBank/DDBJ whole genome shotgun (WGS) entry which is preliminary data.</text>
</comment>
<feature type="domain" description="Response regulatory" evidence="3">
    <location>
        <begin position="13"/>
        <end position="129"/>
    </location>
</feature>
<sequence>MDTPQSTPAPRTRIVYIEDEPFFGGTMSRLLSEAGYTTMVAADGEEGLAMVAKEKPDLVLLDLVLPKVDGKEVLKRIKSDPATKNIPVFVLSNLSADADQRETVALGAAGFFVKAMTLPSAIVEAIKRELG</sequence>
<dbReference type="Proteomes" id="UP000177107">
    <property type="component" value="Unassembled WGS sequence"/>
</dbReference>
<evidence type="ECO:0000256" key="1">
    <source>
        <dbReference type="ARBA" id="ARBA00022553"/>
    </source>
</evidence>
<evidence type="ECO:0000313" key="5">
    <source>
        <dbReference type="Proteomes" id="UP000177107"/>
    </source>
</evidence>
<dbReference type="PANTHER" id="PTHR44591:SF23">
    <property type="entry name" value="CHEY SUBFAMILY"/>
    <property type="match status" value="1"/>
</dbReference>
<evidence type="ECO:0000313" key="4">
    <source>
        <dbReference type="EMBL" id="OGG67676.1"/>
    </source>
</evidence>
<evidence type="ECO:0000256" key="2">
    <source>
        <dbReference type="PROSITE-ProRule" id="PRU00169"/>
    </source>
</evidence>
<dbReference type="InterPro" id="IPR050595">
    <property type="entry name" value="Bact_response_regulator"/>
</dbReference>
<feature type="modified residue" description="4-aspartylphosphate" evidence="2">
    <location>
        <position position="62"/>
    </location>
</feature>
<dbReference type="EMBL" id="MFLM01000029">
    <property type="protein sequence ID" value="OGG67676.1"/>
    <property type="molecule type" value="Genomic_DNA"/>
</dbReference>
<dbReference type="PROSITE" id="PS50110">
    <property type="entry name" value="RESPONSE_REGULATORY"/>
    <property type="match status" value="1"/>
</dbReference>
<dbReference type="InterPro" id="IPR001789">
    <property type="entry name" value="Sig_transdc_resp-reg_receiver"/>
</dbReference>
<name>A0A1F6E222_9BACT</name>
<dbReference type="STRING" id="1798499.A3C95_00960"/>
<gene>
    <name evidence="4" type="ORF">A3C95_00960</name>
</gene>
<dbReference type="Pfam" id="PF00072">
    <property type="entry name" value="Response_reg"/>
    <property type="match status" value="1"/>
</dbReference>
<organism evidence="4 5">
    <name type="scientific">Candidatus Kaiserbacteria bacterium RIFCSPHIGHO2_02_FULL_56_30</name>
    <dbReference type="NCBI Taxonomy" id="1798499"/>
    <lineage>
        <taxon>Bacteria</taxon>
        <taxon>Candidatus Kaiseribacteriota</taxon>
    </lineage>
</organism>
<evidence type="ECO:0000259" key="3">
    <source>
        <dbReference type="PROSITE" id="PS50110"/>
    </source>
</evidence>
<dbReference type="GO" id="GO:0000160">
    <property type="term" value="P:phosphorelay signal transduction system"/>
    <property type="evidence" value="ECO:0007669"/>
    <property type="project" value="InterPro"/>
</dbReference>
<dbReference type="PANTHER" id="PTHR44591">
    <property type="entry name" value="STRESS RESPONSE REGULATOR PROTEIN 1"/>
    <property type="match status" value="1"/>
</dbReference>
<dbReference type="SMART" id="SM00448">
    <property type="entry name" value="REC"/>
    <property type="match status" value="1"/>
</dbReference>
<accession>A0A1F6E222</accession>
<dbReference type="SUPFAM" id="SSF52172">
    <property type="entry name" value="CheY-like"/>
    <property type="match status" value="1"/>
</dbReference>
<dbReference type="AlphaFoldDB" id="A0A1F6E222"/>
<dbReference type="InterPro" id="IPR011006">
    <property type="entry name" value="CheY-like_superfamily"/>
</dbReference>
<proteinExistence type="predicted"/>
<keyword evidence="1 2" id="KW-0597">Phosphoprotein</keyword>
<reference evidence="4 5" key="1">
    <citation type="journal article" date="2016" name="Nat. Commun.">
        <title>Thousands of microbial genomes shed light on interconnected biogeochemical processes in an aquifer system.</title>
        <authorList>
            <person name="Anantharaman K."/>
            <person name="Brown C.T."/>
            <person name="Hug L.A."/>
            <person name="Sharon I."/>
            <person name="Castelle C.J."/>
            <person name="Probst A.J."/>
            <person name="Thomas B.C."/>
            <person name="Singh A."/>
            <person name="Wilkins M.J."/>
            <person name="Karaoz U."/>
            <person name="Brodie E.L."/>
            <person name="Williams K.H."/>
            <person name="Hubbard S.S."/>
            <person name="Banfield J.F."/>
        </authorList>
    </citation>
    <scope>NUCLEOTIDE SEQUENCE [LARGE SCALE GENOMIC DNA]</scope>
</reference>
<protein>
    <recommendedName>
        <fullName evidence="3">Response regulatory domain-containing protein</fullName>
    </recommendedName>
</protein>